<sequence>MSSESLEITVHAKPDFKDIDKEFTRVSKKAKKIFSFFGKFGKDEDDKNEGESKKTKKNKKKYKFEPASKYTGGSAYATKIGADGSDLDETGHGGFYNTLDKKISAAKDLLNKKKKKKENEESEDSDSLFKKDSVKQFQIQKSEIKIQNATIQTGNFPGGGGNESSGGGEVKGDTYSKLSAALPYIGAAFAVVGGVLKTVSAIGEQYHNAMQSQSQTIGATGGD</sequence>
<gene>
    <name evidence="2" type="ORF">LEP1GSC105_0078</name>
</gene>
<dbReference type="EMBL" id="AHNR02000009">
    <property type="protein sequence ID" value="EKR56973.1"/>
    <property type="molecule type" value="Genomic_DNA"/>
</dbReference>
<feature type="compositionally biased region" description="Basic and acidic residues" evidence="1">
    <location>
        <begin position="40"/>
        <end position="53"/>
    </location>
</feature>
<proteinExistence type="predicted"/>
<dbReference type="Proteomes" id="UP000001340">
    <property type="component" value="Unassembled WGS sequence"/>
</dbReference>
<evidence type="ECO:0000313" key="2">
    <source>
        <dbReference type="EMBL" id="EKR56973.1"/>
    </source>
</evidence>
<feature type="region of interest" description="Disordered" evidence="1">
    <location>
        <begin position="40"/>
        <end position="60"/>
    </location>
</feature>
<evidence type="ECO:0000256" key="1">
    <source>
        <dbReference type="SAM" id="MobiDB-lite"/>
    </source>
</evidence>
<reference evidence="2 3" key="1">
    <citation type="submission" date="2012-10" db="EMBL/GenBank/DDBJ databases">
        <authorList>
            <person name="Harkins D.M."/>
            <person name="Durkin A.S."/>
            <person name="Brinkac L.M."/>
            <person name="Haft D.H."/>
            <person name="Selengut J.D."/>
            <person name="Sanka R."/>
            <person name="DePew J."/>
            <person name="Purushe J."/>
            <person name="Chanthongthip A."/>
            <person name="Lattana O."/>
            <person name="Phetsouvanh R."/>
            <person name="Newton P.N."/>
            <person name="Vinetz J.M."/>
            <person name="Sutton G.G."/>
            <person name="Nierman W.C."/>
            <person name="Fouts D.E."/>
        </authorList>
    </citation>
    <scope>NUCLEOTIDE SEQUENCE [LARGE SCALE GENOMIC DNA]</scope>
    <source>
        <strain evidence="2 3">UI 12758</strain>
    </source>
</reference>
<feature type="compositionally biased region" description="Gly residues" evidence="1">
    <location>
        <begin position="156"/>
        <end position="169"/>
    </location>
</feature>
<comment type="caution">
    <text evidence="2">The sequence shown here is derived from an EMBL/GenBank/DDBJ whole genome shotgun (WGS) entry which is preliminary data.</text>
</comment>
<organism evidence="2 3">
    <name type="scientific">Leptospira interrogans str. UI 12758</name>
    <dbReference type="NCBI Taxonomy" id="1049938"/>
    <lineage>
        <taxon>Bacteria</taxon>
        <taxon>Pseudomonadati</taxon>
        <taxon>Spirochaetota</taxon>
        <taxon>Spirochaetia</taxon>
        <taxon>Leptospirales</taxon>
        <taxon>Leptospiraceae</taxon>
        <taxon>Leptospira</taxon>
    </lineage>
</organism>
<dbReference type="AlphaFoldDB" id="A0A0E2DA33"/>
<feature type="region of interest" description="Disordered" evidence="1">
    <location>
        <begin position="148"/>
        <end position="172"/>
    </location>
</feature>
<name>A0A0E2DA33_LEPIR</name>
<feature type="non-terminal residue" evidence="2">
    <location>
        <position position="223"/>
    </location>
</feature>
<feature type="region of interest" description="Disordered" evidence="1">
    <location>
        <begin position="111"/>
        <end position="130"/>
    </location>
</feature>
<evidence type="ECO:0000313" key="3">
    <source>
        <dbReference type="Proteomes" id="UP000001340"/>
    </source>
</evidence>
<protein>
    <submittedName>
        <fullName evidence="2">Uncharacterized protein</fullName>
    </submittedName>
</protein>
<accession>A0A0E2DA33</accession>